<accession>A0A135ZA95</accession>
<comment type="similarity">
    <text evidence="6">Belongs to the peptidase M48 family.</text>
</comment>
<evidence type="ECO:0000256" key="3">
    <source>
        <dbReference type="ARBA" id="ARBA00022801"/>
    </source>
</evidence>
<dbReference type="PATRIC" id="fig|2702.101.peg.289"/>
<dbReference type="InterPro" id="IPR001915">
    <property type="entry name" value="Peptidase_M48"/>
</dbReference>
<evidence type="ECO:0000256" key="6">
    <source>
        <dbReference type="RuleBase" id="RU003983"/>
    </source>
</evidence>
<dbReference type="GO" id="GO:0006508">
    <property type="term" value="P:proteolysis"/>
    <property type="evidence" value="ECO:0007669"/>
    <property type="project" value="UniProtKB-KW"/>
</dbReference>
<name>A0A135ZA95_GARVA</name>
<keyword evidence="7" id="KW-0472">Membrane</keyword>
<dbReference type="Pfam" id="PF01435">
    <property type="entry name" value="Peptidase_M48"/>
    <property type="match status" value="1"/>
</dbReference>
<keyword evidence="7" id="KW-1133">Transmembrane helix</keyword>
<evidence type="ECO:0000256" key="2">
    <source>
        <dbReference type="ARBA" id="ARBA00022723"/>
    </source>
</evidence>
<keyword evidence="4 6" id="KW-0862">Zinc</keyword>
<dbReference type="Proteomes" id="UP000070505">
    <property type="component" value="Unassembled WGS sequence"/>
</dbReference>
<keyword evidence="3 6" id="KW-0378">Hydrolase</keyword>
<keyword evidence="1 6" id="KW-0645">Protease</keyword>
<evidence type="ECO:0000256" key="7">
    <source>
        <dbReference type="SAM" id="Phobius"/>
    </source>
</evidence>
<gene>
    <name evidence="9" type="ORF">HMPREF3230_00296</name>
</gene>
<dbReference type="RefSeq" id="WP_075523207.1">
    <property type="nucleotide sequence ID" value="NZ_KQ961853.1"/>
</dbReference>
<evidence type="ECO:0000256" key="4">
    <source>
        <dbReference type="ARBA" id="ARBA00022833"/>
    </source>
</evidence>
<dbReference type="Gene3D" id="3.30.2010.10">
    <property type="entry name" value="Metalloproteases ('zincins'), catalytic domain"/>
    <property type="match status" value="1"/>
</dbReference>
<proteinExistence type="inferred from homology"/>
<organism evidence="9 10">
    <name type="scientific">Gardnerella vaginalis</name>
    <dbReference type="NCBI Taxonomy" id="2702"/>
    <lineage>
        <taxon>Bacteria</taxon>
        <taxon>Bacillati</taxon>
        <taxon>Actinomycetota</taxon>
        <taxon>Actinomycetes</taxon>
        <taxon>Bifidobacteriales</taxon>
        <taxon>Bifidobacteriaceae</taxon>
        <taxon>Gardnerella</taxon>
    </lineage>
</organism>
<dbReference type="GO" id="GO:0046872">
    <property type="term" value="F:metal ion binding"/>
    <property type="evidence" value="ECO:0007669"/>
    <property type="project" value="UniProtKB-KW"/>
</dbReference>
<comment type="caution">
    <text evidence="9">The sequence shown here is derived from an EMBL/GenBank/DDBJ whole genome shotgun (WGS) entry which is preliminary data.</text>
</comment>
<dbReference type="EMBL" id="LSRC01000012">
    <property type="protein sequence ID" value="KXI18525.1"/>
    <property type="molecule type" value="Genomic_DNA"/>
</dbReference>
<keyword evidence="7" id="KW-0812">Transmembrane</keyword>
<keyword evidence="5 6" id="KW-0482">Metalloprotease</keyword>
<keyword evidence="2" id="KW-0479">Metal-binding</keyword>
<protein>
    <recommendedName>
        <fullName evidence="8">Peptidase M48 domain-containing protein</fullName>
    </recommendedName>
</protein>
<dbReference type="GO" id="GO:0004222">
    <property type="term" value="F:metalloendopeptidase activity"/>
    <property type="evidence" value="ECO:0007669"/>
    <property type="project" value="InterPro"/>
</dbReference>
<feature type="transmembrane region" description="Helical" evidence="7">
    <location>
        <begin position="47"/>
        <end position="71"/>
    </location>
</feature>
<evidence type="ECO:0000313" key="10">
    <source>
        <dbReference type="Proteomes" id="UP000070505"/>
    </source>
</evidence>
<evidence type="ECO:0000256" key="5">
    <source>
        <dbReference type="ARBA" id="ARBA00023049"/>
    </source>
</evidence>
<evidence type="ECO:0000256" key="1">
    <source>
        <dbReference type="ARBA" id="ARBA00022670"/>
    </source>
</evidence>
<reference evidence="10" key="1">
    <citation type="submission" date="2016-02" db="EMBL/GenBank/DDBJ databases">
        <authorList>
            <person name="Mitreva M."/>
            <person name="Pepin K.H."/>
            <person name="Mihindukulasuriya K.A."/>
            <person name="Fulton R."/>
            <person name="Fronick C."/>
            <person name="O'Laughlin M."/>
            <person name="Miner T."/>
            <person name="Herter B."/>
            <person name="Rosa B.A."/>
            <person name="Cordes M."/>
            <person name="Tomlinson C."/>
            <person name="Wollam A."/>
            <person name="Palsikar V.B."/>
            <person name="Mardis E.R."/>
            <person name="Wilson R.K."/>
        </authorList>
    </citation>
    <scope>NUCLEOTIDE SEQUENCE [LARGE SCALE GENOMIC DNA]</scope>
    <source>
        <strain evidence="10">CMW7778B</strain>
    </source>
</reference>
<dbReference type="AlphaFoldDB" id="A0A135ZA95"/>
<feature type="domain" description="Peptidase M48" evidence="8">
    <location>
        <begin position="96"/>
        <end position="254"/>
    </location>
</feature>
<sequence length="306" mass="35574">MYGNQPMYNNQVQYSNQQFYSNPVFDVGKVKDLTNKFIKRNMIMRSLIWFFILFGFFPLNIILAPIIGIVYELIYNYVITGDLISNYLGKNKEPLRVGRVVDLTEEMCSRLGVVMPEIYTKDCIKADAFVLKEDSRSAIIFSSNLILMANDDELRCVIAHLLRQLQLPECSEISKMIIRLHKMLMICRTEYSMMLRHILFARIGYNMDRKFANKRIAEIRDVLCNYSRYESLDDFAVSVTGNPQAMVSIMNKINSTILESDWKTELDNNNIDFDYDASAFIGFTFNDQSDCHLFERAQSICSKMNI</sequence>
<evidence type="ECO:0000259" key="8">
    <source>
        <dbReference type="Pfam" id="PF01435"/>
    </source>
</evidence>
<evidence type="ECO:0000313" key="9">
    <source>
        <dbReference type="EMBL" id="KXI18525.1"/>
    </source>
</evidence>
<comment type="cofactor">
    <cofactor evidence="6">
        <name>Zn(2+)</name>
        <dbReference type="ChEBI" id="CHEBI:29105"/>
    </cofactor>
    <text evidence="6">Binds 1 zinc ion per subunit.</text>
</comment>